<comment type="caution">
    <text evidence="1">The sequence shown here is derived from an EMBL/GenBank/DDBJ whole genome shotgun (WGS) entry which is preliminary data.</text>
</comment>
<proteinExistence type="predicted"/>
<gene>
    <name evidence="1" type="ORF">GWI33_014829</name>
</gene>
<organism evidence="1 2">
    <name type="scientific">Rhynchophorus ferrugineus</name>
    <name type="common">Red palm weevil</name>
    <name type="synonym">Curculio ferrugineus</name>
    <dbReference type="NCBI Taxonomy" id="354439"/>
    <lineage>
        <taxon>Eukaryota</taxon>
        <taxon>Metazoa</taxon>
        <taxon>Ecdysozoa</taxon>
        <taxon>Arthropoda</taxon>
        <taxon>Hexapoda</taxon>
        <taxon>Insecta</taxon>
        <taxon>Pterygota</taxon>
        <taxon>Neoptera</taxon>
        <taxon>Endopterygota</taxon>
        <taxon>Coleoptera</taxon>
        <taxon>Polyphaga</taxon>
        <taxon>Cucujiformia</taxon>
        <taxon>Curculionidae</taxon>
        <taxon>Dryophthorinae</taxon>
        <taxon>Rhynchophorus</taxon>
    </lineage>
</organism>
<evidence type="ECO:0000313" key="1">
    <source>
        <dbReference type="EMBL" id="KAF7272381.1"/>
    </source>
</evidence>
<name>A0A834M546_RHYFE</name>
<reference evidence="1" key="1">
    <citation type="submission" date="2020-08" db="EMBL/GenBank/DDBJ databases">
        <title>Genome sequencing and assembly of the red palm weevil Rhynchophorus ferrugineus.</title>
        <authorList>
            <person name="Dias G.B."/>
            <person name="Bergman C.M."/>
            <person name="Manee M."/>
        </authorList>
    </citation>
    <scope>NUCLEOTIDE SEQUENCE</scope>
    <source>
        <strain evidence="1">AA-2017</strain>
        <tissue evidence="1">Whole larva</tissue>
    </source>
</reference>
<keyword evidence="2" id="KW-1185">Reference proteome</keyword>
<dbReference type="EMBL" id="JAACXV010013772">
    <property type="protein sequence ID" value="KAF7272381.1"/>
    <property type="molecule type" value="Genomic_DNA"/>
</dbReference>
<sequence length="112" mass="12478">MESFGIVTSRFRVKKDEACRVKSNENSCTRTGFRYATTRNCTLSATVGRQFYFAVRLQAAIAISIWSTIDTVHIWVMVEVGQVYFSYVGGITAICFDVLDVNEGLRGGSFGQ</sequence>
<accession>A0A834M546</accession>
<protein>
    <submittedName>
        <fullName evidence="1">Uncharacterized protein</fullName>
    </submittedName>
</protein>
<dbReference type="AlphaFoldDB" id="A0A834M546"/>
<evidence type="ECO:0000313" key="2">
    <source>
        <dbReference type="Proteomes" id="UP000625711"/>
    </source>
</evidence>
<dbReference type="Proteomes" id="UP000625711">
    <property type="component" value="Unassembled WGS sequence"/>
</dbReference>